<evidence type="ECO:0000313" key="2">
    <source>
        <dbReference type="EMBL" id="ELT87503.1"/>
    </source>
</evidence>
<name>R7T3Y6_CAPTE</name>
<feature type="compositionally biased region" description="Polar residues" evidence="1">
    <location>
        <begin position="166"/>
        <end position="179"/>
    </location>
</feature>
<feature type="compositionally biased region" description="Polar residues" evidence="1">
    <location>
        <begin position="125"/>
        <end position="136"/>
    </location>
</feature>
<dbReference type="EMBL" id="AMQN01034222">
    <property type="status" value="NOT_ANNOTATED_CDS"/>
    <property type="molecule type" value="Genomic_DNA"/>
</dbReference>
<evidence type="ECO:0000256" key="1">
    <source>
        <dbReference type="SAM" id="MobiDB-lite"/>
    </source>
</evidence>
<dbReference type="HOGENOM" id="CLU_732055_0_0_1"/>
<organism evidence="2">
    <name type="scientific">Capitella teleta</name>
    <name type="common">Polychaete worm</name>
    <dbReference type="NCBI Taxonomy" id="283909"/>
    <lineage>
        <taxon>Eukaryota</taxon>
        <taxon>Metazoa</taxon>
        <taxon>Spiralia</taxon>
        <taxon>Lophotrochozoa</taxon>
        <taxon>Annelida</taxon>
        <taxon>Polychaeta</taxon>
        <taxon>Sedentaria</taxon>
        <taxon>Scolecida</taxon>
        <taxon>Capitellidae</taxon>
        <taxon>Capitella</taxon>
    </lineage>
</organism>
<protein>
    <submittedName>
        <fullName evidence="2 3">Uncharacterized protein</fullName>
    </submittedName>
</protein>
<keyword evidence="4" id="KW-1185">Reference proteome</keyword>
<dbReference type="Proteomes" id="UP000014760">
    <property type="component" value="Unassembled WGS sequence"/>
</dbReference>
<reference evidence="3" key="3">
    <citation type="submission" date="2015-06" db="UniProtKB">
        <authorList>
            <consortium name="EnsemblMetazoa"/>
        </authorList>
    </citation>
    <scope>IDENTIFICATION</scope>
</reference>
<gene>
    <name evidence="2" type="ORF">CAPTEDRAFT_207315</name>
</gene>
<accession>R7T3Y6</accession>
<evidence type="ECO:0000313" key="4">
    <source>
        <dbReference type="Proteomes" id="UP000014760"/>
    </source>
</evidence>
<dbReference type="EMBL" id="AMQN01034223">
    <property type="status" value="NOT_ANNOTATED_CDS"/>
    <property type="molecule type" value="Genomic_DNA"/>
</dbReference>
<dbReference type="OrthoDB" id="9802488at2759"/>
<reference evidence="2 4" key="2">
    <citation type="journal article" date="2013" name="Nature">
        <title>Insights into bilaterian evolution from three spiralian genomes.</title>
        <authorList>
            <person name="Simakov O."/>
            <person name="Marletaz F."/>
            <person name="Cho S.J."/>
            <person name="Edsinger-Gonzales E."/>
            <person name="Havlak P."/>
            <person name="Hellsten U."/>
            <person name="Kuo D.H."/>
            <person name="Larsson T."/>
            <person name="Lv J."/>
            <person name="Arendt D."/>
            <person name="Savage R."/>
            <person name="Osoegawa K."/>
            <person name="de Jong P."/>
            <person name="Grimwood J."/>
            <person name="Chapman J.A."/>
            <person name="Shapiro H."/>
            <person name="Aerts A."/>
            <person name="Otillar R.P."/>
            <person name="Terry A.Y."/>
            <person name="Boore J.L."/>
            <person name="Grigoriev I.V."/>
            <person name="Lindberg D.R."/>
            <person name="Seaver E.C."/>
            <person name="Weisblat D.A."/>
            <person name="Putnam N.H."/>
            <person name="Rokhsar D.S."/>
        </authorList>
    </citation>
    <scope>NUCLEOTIDE SEQUENCE</scope>
    <source>
        <strain evidence="2 4">I ESC-2004</strain>
    </source>
</reference>
<proteinExistence type="predicted"/>
<feature type="compositionally biased region" description="Basic residues" evidence="1">
    <location>
        <begin position="195"/>
        <end position="204"/>
    </location>
</feature>
<feature type="region of interest" description="Disordered" evidence="1">
    <location>
        <begin position="125"/>
        <end position="215"/>
    </location>
</feature>
<dbReference type="EMBL" id="KB312310">
    <property type="protein sequence ID" value="ELT87503.1"/>
    <property type="molecule type" value="Genomic_DNA"/>
</dbReference>
<evidence type="ECO:0000313" key="3">
    <source>
        <dbReference type="EnsemblMetazoa" id="CapteP207315"/>
    </source>
</evidence>
<dbReference type="AlphaFoldDB" id="R7T3Y6"/>
<reference evidence="4" key="1">
    <citation type="submission" date="2012-12" db="EMBL/GenBank/DDBJ databases">
        <authorList>
            <person name="Hellsten U."/>
            <person name="Grimwood J."/>
            <person name="Chapman J.A."/>
            <person name="Shapiro H."/>
            <person name="Aerts A."/>
            <person name="Otillar R.P."/>
            <person name="Terry A.Y."/>
            <person name="Boore J.L."/>
            <person name="Simakov O."/>
            <person name="Marletaz F."/>
            <person name="Cho S.-J."/>
            <person name="Edsinger-Gonzales E."/>
            <person name="Havlak P."/>
            <person name="Kuo D.-H."/>
            <person name="Larsson T."/>
            <person name="Lv J."/>
            <person name="Arendt D."/>
            <person name="Savage R."/>
            <person name="Osoegawa K."/>
            <person name="de Jong P."/>
            <person name="Lindberg D.R."/>
            <person name="Seaver E.C."/>
            <person name="Weisblat D.A."/>
            <person name="Putnam N.H."/>
            <person name="Grigoriev I.V."/>
            <person name="Rokhsar D.S."/>
        </authorList>
    </citation>
    <scope>NUCLEOTIDE SEQUENCE</scope>
    <source>
        <strain evidence="4">I ESC-2004</strain>
    </source>
</reference>
<dbReference type="EnsemblMetazoa" id="CapteT207315">
    <property type="protein sequence ID" value="CapteP207315"/>
    <property type="gene ID" value="CapteG207315"/>
</dbReference>
<sequence length="378" mass="42186">MIKRQNTTTKKGLLLTTSDIIEAIQKLGDSGSMPIFAFAVEFSSLGKLPLAKPYEKCPISLCERKAKLEARVGECESAMTETNCAIASMQSKISYASIAMQPAGPAPPGQQRVTPRQRQVLMESTSQNGLATGSNSEPRDPSAAVRPKSHSNVMQPPRGGGFHPQARTSSVWSLESAASKSDAPTEGFEFDAREKRRRMRRRRSAITGKKKAEECRLKAPAPKRTRDIFVYQWHRIWDANGKPGNGVVYDLMLKAKREYKSAVRWVLRHQDELSSMRMADGILNNKSRDLVSFSLRRKRQDHGSTKHTAHEGKGTLKLFAKEAPTPVNHHHVCHKSTLPEIRLGVIEHAGFHNLIDKFIRVFTLLATMNSCTHRLALL</sequence>